<dbReference type="InterPro" id="IPR036388">
    <property type="entry name" value="WH-like_DNA-bd_sf"/>
</dbReference>
<evidence type="ECO:0000259" key="4">
    <source>
        <dbReference type="PROSITE" id="PS50949"/>
    </source>
</evidence>
<dbReference type="InterPro" id="IPR036390">
    <property type="entry name" value="WH_DNA-bd_sf"/>
</dbReference>
<evidence type="ECO:0000256" key="2">
    <source>
        <dbReference type="ARBA" id="ARBA00023125"/>
    </source>
</evidence>
<name>A0ABW2T9P3_9ACTN</name>
<dbReference type="CDD" id="cd07377">
    <property type="entry name" value="WHTH_GntR"/>
    <property type="match status" value="1"/>
</dbReference>
<dbReference type="PANTHER" id="PTHR38445:SF7">
    <property type="entry name" value="GNTR-FAMILY TRANSCRIPTIONAL REGULATOR"/>
    <property type="match status" value="1"/>
</dbReference>
<sequence length="128" mass="13916">MQLNIDPNSAVPLFDQIAEGLRRELITGTLQPGDHLPPAKTLAASLQVNLHTVLRAYALLRDEGMVEVRRGRGTVVIASGARSGDRRLDRALVSLVVEARRAGVTESALMNLVLHAFRSNTSYDTISD</sequence>
<evidence type="ECO:0000313" key="5">
    <source>
        <dbReference type="EMBL" id="MFC7605129.1"/>
    </source>
</evidence>
<dbReference type="SMART" id="SM00345">
    <property type="entry name" value="HTH_GNTR"/>
    <property type="match status" value="1"/>
</dbReference>
<dbReference type="Pfam" id="PF00392">
    <property type="entry name" value="GntR"/>
    <property type="match status" value="1"/>
</dbReference>
<evidence type="ECO:0000256" key="1">
    <source>
        <dbReference type="ARBA" id="ARBA00023015"/>
    </source>
</evidence>
<dbReference type="PROSITE" id="PS50949">
    <property type="entry name" value="HTH_GNTR"/>
    <property type="match status" value="1"/>
</dbReference>
<keyword evidence="1" id="KW-0805">Transcription regulation</keyword>
<reference evidence="6" key="1">
    <citation type="journal article" date="2019" name="Int. J. Syst. Evol. Microbiol.">
        <title>The Global Catalogue of Microorganisms (GCM) 10K type strain sequencing project: providing services to taxonomists for standard genome sequencing and annotation.</title>
        <authorList>
            <consortium name="The Broad Institute Genomics Platform"/>
            <consortium name="The Broad Institute Genome Sequencing Center for Infectious Disease"/>
            <person name="Wu L."/>
            <person name="Ma J."/>
        </authorList>
    </citation>
    <scope>NUCLEOTIDE SEQUENCE [LARGE SCALE GENOMIC DNA]</scope>
    <source>
        <strain evidence="6">JCM 10083</strain>
    </source>
</reference>
<evidence type="ECO:0000313" key="6">
    <source>
        <dbReference type="Proteomes" id="UP001596514"/>
    </source>
</evidence>
<feature type="domain" description="HTH gntR-type" evidence="4">
    <location>
        <begin position="11"/>
        <end position="79"/>
    </location>
</feature>
<protein>
    <submittedName>
        <fullName evidence="5">GntR family transcriptional regulator</fullName>
    </submittedName>
</protein>
<dbReference type="Gene3D" id="1.10.10.10">
    <property type="entry name" value="Winged helix-like DNA-binding domain superfamily/Winged helix DNA-binding domain"/>
    <property type="match status" value="1"/>
</dbReference>
<dbReference type="EMBL" id="JBHTEE010000001">
    <property type="protein sequence ID" value="MFC7605129.1"/>
    <property type="molecule type" value="Genomic_DNA"/>
</dbReference>
<keyword evidence="6" id="KW-1185">Reference proteome</keyword>
<accession>A0ABW2T9P3</accession>
<comment type="caution">
    <text evidence="5">The sequence shown here is derived from an EMBL/GenBank/DDBJ whole genome shotgun (WGS) entry which is preliminary data.</text>
</comment>
<dbReference type="PANTHER" id="PTHR38445">
    <property type="entry name" value="HTH-TYPE TRANSCRIPTIONAL REPRESSOR YTRA"/>
    <property type="match status" value="1"/>
</dbReference>
<dbReference type="InterPro" id="IPR000524">
    <property type="entry name" value="Tscrpt_reg_HTH_GntR"/>
</dbReference>
<dbReference type="Proteomes" id="UP001596514">
    <property type="component" value="Unassembled WGS sequence"/>
</dbReference>
<dbReference type="SUPFAM" id="SSF46785">
    <property type="entry name" value="Winged helix' DNA-binding domain"/>
    <property type="match status" value="1"/>
</dbReference>
<organism evidence="5 6">
    <name type="scientific">Streptosporangium amethystogenes subsp. fukuiense</name>
    <dbReference type="NCBI Taxonomy" id="698418"/>
    <lineage>
        <taxon>Bacteria</taxon>
        <taxon>Bacillati</taxon>
        <taxon>Actinomycetota</taxon>
        <taxon>Actinomycetes</taxon>
        <taxon>Streptosporangiales</taxon>
        <taxon>Streptosporangiaceae</taxon>
        <taxon>Streptosporangium</taxon>
    </lineage>
</organism>
<proteinExistence type="predicted"/>
<keyword evidence="2" id="KW-0238">DNA-binding</keyword>
<dbReference type="RefSeq" id="WP_343963203.1">
    <property type="nucleotide sequence ID" value="NZ_BAAAGK010000016.1"/>
</dbReference>
<keyword evidence="3" id="KW-0804">Transcription</keyword>
<evidence type="ECO:0000256" key="3">
    <source>
        <dbReference type="ARBA" id="ARBA00023163"/>
    </source>
</evidence>
<gene>
    <name evidence="5" type="ORF">ACFQVD_33970</name>
</gene>